<feature type="region of interest" description="Disordered" evidence="1">
    <location>
        <begin position="1"/>
        <end position="96"/>
    </location>
</feature>
<protein>
    <submittedName>
        <fullName evidence="2">Uncharacterized protein</fullName>
    </submittedName>
</protein>
<dbReference type="AlphaFoldDB" id="A0A3M8X8N9"/>
<dbReference type="EMBL" id="RIBZ01000036">
    <property type="protein sequence ID" value="RNG37321.1"/>
    <property type="molecule type" value="Genomic_DNA"/>
</dbReference>
<keyword evidence="3" id="KW-1185">Reference proteome</keyword>
<name>A0A3M8X8N9_9ACTN</name>
<organism evidence="2 3">
    <name type="scientific">Streptomyces botrytidirepellens</name>
    <dbReference type="NCBI Taxonomy" id="2486417"/>
    <lineage>
        <taxon>Bacteria</taxon>
        <taxon>Bacillati</taxon>
        <taxon>Actinomycetota</taxon>
        <taxon>Actinomycetes</taxon>
        <taxon>Kitasatosporales</taxon>
        <taxon>Streptomycetaceae</taxon>
        <taxon>Streptomyces</taxon>
    </lineage>
</organism>
<evidence type="ECO:0000313" key="3">
    <source>
        <dbReference type="Proteomes" id="UP000275401"/>
    </source>
</evidence>
<evidence type="ECO:0000256" key="1">
    <source>
        <dbReference type="SAM" id="MobiDB-lite"/>
    </source>
</evidence>
<proteinExistence type="predicted"/>
<sequence length="96" mass="9910">MRGGAHPDAGAGARFGDTGTGLDASFGAGTGTGPGRGESGVEPWVGTGCWPGVEQETGQESELTVVAPRPVPLQQAPLARSREPRPPRWVRDHRPG</sequence>
<accession>A0A3M8X8N9</accession>
<feature type="compositionally biased region" description="Gly residues" evidence="1">
    <location>
        <begin position="28"/>
        <end position="38"/>
    </location>
</feature>
<reference evidence="2 3" key="1">
    <citation type="submission" date="2018-11" db="EMBL/GenBank/DDBJ databases">
        <title>The Potential of Streptomyces as Biocontrol Agents against the Tomato grey mould, Botrytis cinerea (Gray mold) Frontiers in Microbiology.</title>
        <authorList>
            <person name="Li D."/>
        </authorList>
    </citation>
    <scope>NUCLEOTIDE SEQUENCE [LARGE SCALE GENOMIC DNA]</scope>
    <source>
        <strain evidence="2 3">NEAU-LD23</strain>
    </source>
</reference>
<gene>
    <name evidence="2" type="ORF">EEJ42_02470</name>
</gene>
<dbReference type="Proteomes" id="UP000275401">
    <property type="component" value="Unassembled WGS sequence"/>
</dbReference>
<feature type="compositionally biased region" description="Basic and acidic residues" evidence="1">
    <location>
        <begin position="80"/>
        <end position="96"/>
    </location>
</feature>
<comment type="caution">
    <text evidence="2">The sequence shown here is derived from an EMBL/GenBank/DDBJ whole genome shotgun (WGS) entry which is preliminary data.</text>
</comment>
<evidence type="ECO:0000313" key="2">
    <source>
        <dbReference type="EMBL" id="RNG37321.1"/>
    </source>
</evidence>